<accession>A0A848N599</accession>
<evidence type="ECO:0000256" key="1">
    <source>
        <dbReference type="SAM" id="MobiDB-lite"/>
    </source>
</evidence>
<name>A0A848N599_9FLAO</name>
<reference evidence="2 3" key="1">
    <citation type="submission" date="2020-04" db="EMBL/GenBank/DDBJ databases">
        <title>Genome analysis and antimicrobial resistance characteristics of Chryseobacterium aquaticum isolated from farmed salmonids.</title>
        <authorList>
            <person name="Saticioglu I.B."/>
            <person name="Duman M."/>
            <person name="Altun S."/>
        </authorList>
    </citation>
    <scope>NUCLEOTIDE SEQUENCE [LARGE SCALE GENOMIC DNA]</scope>
    <source>
        <strain evidence="2 3">C-174</strain>
    </source>
</reference>
<feature type="region of interest" description="Disordered" evidence="1">
    <location>
        <begin position="23"/>
        <end position="60"/>
    </location>
</feature>
<evidence type="ECO:0000313" key="2">
    <source>
        <dbReference type="EMBL" id="NMR33569.1"/>
    </source>
</evidence>
<sequence length="60" mass="6505">MKKKNQNGKKKLSLQKLQMAKINNPRIVMGGSKANGGIGGNQTGDNNTDQTLFPETSYNP</sequence>
<feature type="compositionally biased region" description="Gly residues" evidence="1">
    <location>
        <begin position="33"/>
        <end position="42"/>
    </location>
</feature>
<dbReference type="EMBL" id="JABCJF010000002">
    <property type="protein sequence ID" value="NMR33569.1"/>
    <property type="molecule type" value="Genomic_DNA"/>
</dbReference>
<gene>
    <name evidence="2" type="ORF">HIO71_05030</name>
</gene>
<feature type="compositionally biased region" description="Polar residues" evidence="1">
    <location>
        <begin position="43"/>
        <end position="60"/>
    </location>
</feature>
<dbReference type="RefSeq" id="WP_169320590.1">
    <property type="nucleotide sequence ID" value="NZ_JABCJF010000002.1"/>
</dbReference>
<organism evidence="2 3">
    <name type="scientific">Chryseobacterium aquaticum</name>
    <dbReference type="NCBI Taxonomy" id="452084"/>
    <lineage>
        <taxon>Bacteria</taxon>
        <taxon>Pseudomonadati</taxon>
        <taxon>Bacteroidota</taxon>
        <taxon>Flavobacteriia</taxon>
        <taxon>Flavobacteriales</taxon>
        <taxon>Weeksellaceae</taxon>
        <taxon>Chryseobacterium group</taxon>
        <taxon>Chryseobacterium</taxon>
    </lineage>
</organism>
<protein>
    <submittedName>
        <fullName evidence="2">Uncharacterized protein</fullName>
    </submittedName>
</protein>
<proteinExistence type="predicted"/>
<evidence type="ECO:0000313" key="3">
    <source>
        <dbReference type="Proteomes" id="UP000548067"/>
    </source>
</evidence>
<dbReference type="Proteomes" id="UP000548067">
    <property type="component" value="Unassembled WGS sequence"/>
</dbReference>
<dbReference type="AlphaFoldDB" id="A0A848N599"/>
<comment type="caution">
    <text evidence="2">The sequence shown here is derived from an EMBL/GenBank/DDBJ whole genome shotgun (WGS) entry which is preliminary data.</text>
</comment>